<dbReference type="InterPro" id="IPR036849">
    <property type="entry name" value="Enolase-like_C_sf"/>
</dbReference>
<dbReference type="PANTHER" id="PTHR48080">
    <property type="entry name" value="D-GALACTONATE DEHYDRATASE-RELATED"/>
    <property type="match status" value="1"/>
</dbReference>
<protein>
    <submittedName>
        <fullName evidence="3">Enolase C-terminal domain-like protein</fullName>
    </submittedName>
</protein>
<name>A0ABW2UPC2_9RHOB</name>
<dbReference type="InterPro" id="IPR029065">
    <property type="entry name" value="Enolase_C-like"/>
</dbReference>
<dbReference type="PANTHER" id="PTHR48080:SF2">
    <property type="entry name" value="D-GALACTONATE DEHYDRATASE"/>
    <property type="match status" value="1"/>
</dbReference>
<reference evidence="4" key="1">
    <citation type="journal article" date="2019" name="Int. J. Syst. Evol. Microbiol.">
        <title>The Global Catalogue of Microorganisms (GCM) 10K type strain sequencing project: providing services to taxonomists for standard genome sequencing and annotation.</title>
        <authorList>
            <consortium name="The Broad Institute Genomics Platform"/>
            <consortium name="The Broad Institute Genome Sequencing Center for Infectious Disease"/>
            <person name="Wu L."/>
            <person name="Ma J."/>
        </authorList>
    </citation>
    <scope>NUCLEOTIDE SEQUENCE [LARGE SCALE GENOMIC DNA]</scope>
    <source>
        <strain evidence="4">CGMCC 1.12750</strain>
    </source>
</reference>
<dbReference type="SMART" id="SM00922">
    <property type="entry name" value="MR_MLE"/>
    <property type="match status" value="1"/>
</dbReference>
<dbReference type="InterPro" id="IPR013342">
    <property type="entry name" value="Mandelate_racemase_C"/>
</dbReference>
<dbReference type="RefSeq" id="WP_377405280.1">
    <property type="nucleotide sequence ID" value="NZ_JBHTFQ010000008.1"/>
</dbReference>
<dbReference type="InterPro" id="IPR013341">
    <property type="entry name" value="Mandelate_racemase_N_dom"/>
</dbReference>
<feature type="domain" description="Mandelate racemase/muconate lactonizing enzyme C-terminal" evidence="2">
    <location>
        <begin position="146"/>
        <end position="247"/>
    </location>
</feature>
<dbReference type="Pfam" id="PF02746">
    <property type="entry name" value="MR_MLE_N"/>
    <property type="match status" value="1"/>
</dbReference>
<dbReference type="Pfam" id="PF13378">
    <property type="entry name" value="MR_MLE_C"/>
    <property type="match status" value="1"/>
</dbReference>
<dbReference type="InterPro" id="IPR029017">
    <property type="entry name" value="Enolase-like_N"/>
</dbReference>
<evidence type="ECO:0000313" key="4">
    <source>
        <dbReference type="Proteomes" id="UP001596516"/>
    </source>
</evidence>
<keyword evidence="4" id="KW-1185">Reference proteome</keyword>
<organism evidence="3 4">
    <name type="scientific">Plastorhodobacter daqingensis</name>
    <dbReference type="NCBI Taxonomy" id="1387281"/>
    <lineage>
        <taxon>Bacteria</taxon>
        <taxon>Pseudomonadati</taxon>
        <taxon>Pseudomonadota</taxon>
        <taxon>Alphaproteobacteria</taxon>
        <taxon>Rhodobacterales</taxon>
        <taxon>Paracoccaceae</taxon>
        <taxon>Plastorhodobacter</taxon>
    </lineage>
</organism>
<dbReference type="SUPFAM" id="SSF51604">
    <property type="entry name" value="Enolase C-terminal domain-like"/>
    <property type="match status" value="1"/>
</dbReference>
<proteinExistence type="predicted"/>
<evidence type="ECO:0000256" key="1">
    <source>
        <dbReference type="ARBA" id="ARBA00023239"/>
    </source>
</evidence>
<dbReference type="EMBL" id="JBHTFQ010000008">
    <property type="protein sequence ID" value="MFC7705401.1"/>
    <property type="molecule type" value="Genomic_DNA"/>
</dbReference>
<evidence type="ECO:0000313" key="3">
    <source>
        <dbReference type="EMBL" id="MFC7705401.1"/>
    </source>
</evidence>
<comment type="caution">
    <text evidence="3">The sequence shown here is derived from an EMBL/GenBank/DDBJ whole genome shotgun (WGS) entry which is preliminary data.</text>
</comment>
<dbReference type="Proteomes" id="UP001596516">
    <property type="component" value="Unassembled WGS sequence"/>
</dbReference>
<sequence>MSLIERVEIHEYTFPIENLSPGRSYVPGARSDVSSLGIRIFTRDGLEGSYCPQHGGKKAHVGQLLMIAQSLIGRDALQRESIYDDLKRALRQVGFIGVSHVDIALWDLAARKYGVSVKELLGGFRTRLRTYASTTHGDEYGALTRPEDYADFAEACHALGFGAFKIHGWAEGEPKREAQNVLHLAAAVGDRMTLLLDPACQLRTFADALYVGRACDEAGYFWYEDPMRDGGVSIQAYKRLREKITTPLLLTEHVRGVEPKADWAVAGATDFLRADPDMDLGISGVMRIARLAEALGCDVELHGVGPAHRACMSAIRNTNFYELALVNPKARNPVPPIYRCGYSDHLEDVGADGCYPVPEGPGLGVEYDWDYIARRRTALHVFT</sequence>
<dbReference type="InterPro" id="IPR034593">
    <property type="entry name" value="DgoD-like"/>
</dbReference>
<gene>
    <name evidence="3" type="ORF">ACFQXB_14475</name>
</gene>
<dbReference type="Gene3D" id="3.20.20.120">
    <property type="entry name" value="Enolase-like C-terminal domain"/>
    <property type="match status" value="1"/>
</dbReference>
<accession>A0ABW2UPC2</accession>
<dbReference type="Gene3D" id="3.30.390.10">
    <property type="entry name" value="Enolase-like, N-terminal domain"/>
    <property type="match status" value="1"/>
</dbReference>
<keyword evidence="1" id="KW-0456">Lyase</keyword>
<dbReference type="SUPFAM" id="SSF54826">
    <property type="entry name" value="Enolase N-terminal domain-like"/>
    <property type="match status" value="1"/>
</dbReference>
<evidence type="ECO:0000259" key="2">
    <source>
        <dbReference type="SMART" id="SM00922"/>
    </source>
</evidence>